<dbReference type="OrthoDB" id="432970at2759"/>
<dbReference type="Gene3D" id="6.10.140.2220">
    <property type="match status" value="1"/>
</dbReference>
<reference evidence="6" key="1">
    <citation type="submission" date="2021-11" db="EMBL/GenBank/DDBJ databases">
        <authorList>
            <consortium name="Genoscope - CEA"/>
            <person name="William W."/>
        </authorList>
    </citation>
    <scope>NUCLEOTIDE SEQUENCE</scope>
</reference>
<feature type="domain" description="MYND-type" evidence="5">
    <location>
        <begin position="115"/>
        <end position="158"/>
    </location>
</feature>
<dbReference type="SUPFAM" id="SSF144232">
    <property type="entry name" value="HIT/MYND zinc finger-like"/>
    <property type="match status" value="1"/>
</dbReference>
<protein>
    <recommendedName>
        <fullName evidence="5">MYND-type domain-containing protein</fullName>
    </recommendedName>
</protein>
<dbReference type="PROSITE" id="PS50865">
    <property type="entry name" value="ZF_MYND_2"/>
    <property type="match status" value="1"/>
</dbReference>
<feature type="non-terminal residue" evidence="6">
    <location>
        <position position="295"/>
    </location>
</feature>
<evidence type="ECO:0000256" key="3">
    <source>
        <dbReference type="ARBA" id="ARBA00022833"/>
    </source>
</evidence>
<organism evidence="6 7">
    <name type="scientific">Pelagomonas calceolata</name>
    <dbReference type="NCBI Taxonomy" id="35677"/>
    <lineage>
        <taxon>Eukaryota</taxon>
        <taxon>Sar</taxon>
        <taxon>Stramenopiles</taxon>
        <taxon>Ochrophyta</taxon>
        <taxon>Pelagophyceae</taxon>
        <taxon>Pelagomonadales</taxon>
        <taxon>Pelagomonadaceae</taxon>
        <taxon>Pelagomonas</taxon>
    </lineage>
</organism>
<dbReference type="PROSITE" id="PS01360">
    <property type="entry name" value="ZF_MYND_1"/>
    <property type="match status" value="1"/>
</dbReference>
<proteinExistence type="predicted"/>
<evidence type="ECO:0000256" key="2">
    <source>
        <dbReference type="ARBA" id="ARBA00022771"/>
    </source>
</evidence>
<dbReference type="GO" id="GO:0008270">
    <property type="term" value="F:zinc ion binding"/>
    <property type="evidence" value="ECO:0007669"/>
    <property type="project" value="UniProtKB-KW"/>
</dbReference>
<keyword evidence="1" id="KW-0479">Metal-binding</keyword>
<keyword evidence="3" id="KW-0862">Zinc</keyword>
<dbReference type="InterPro" id="IPR002893">
    <property type="entry name" value="Znf_MYND"/>
</dbReference>
<dbReference type="EMBL" id="CAKKNE010000002">
    <property type="protein sequence ID" value="CAH0369123.1"/>
    <property type="molecule type" value="Genomic_DNA"/>
</dbReference>
<accession>A0A8J2SFQ1</accession>
<dbReference type="AlphaFoldDB" id="A0A8J2SFQ1"/>
<evidence type="ECO:0000313" key="6">
    <source>
        <dbReference type="EMBL" id="CAH0369123.1"/>
    </source>
</evidence>
<evidence type="ECO:0000256" key="1">
    <source>
        <dbReference type="ARBA" id="ARBA00022723"/>
    </source>
</evidence>
<dbReference type="Proteomes" id="UP000789595">
    <property type="component" value="Unassembled WGS sequence"/>
</dbReference>
<keyword evidence="2 4" id="KW-0863">Zinc-finger</keyword>
<keyword evidence="7" id="KW-1185">Reference proteome</keyword>
<comment type="caution">
    <text evidence="6">The sequence shown here is derived from an EMBL/GenBank/DDBJ whole genome shotgun (WGS) entry which is preliminary data.</text>
</comment>
<evidence type="ECO:0000259" key="5">
    <source>
        <dbReference type="PROSITE" id="PS50865"/>
    </source>
</evidence>
<name>A0A8J2SFQ1_9STRA</name>
<evidence type="ECO:0000313" key="7">
    <source>
        <dbReference type="Proteomes" id="UP000789595"/>
    </source>
</evidence>
<gene>
    <name evidence="6" type="ORF">PECAL_2P22310</name>
</gene>
<dbReference type="Pfam" id="PF01753">
    <property type="entry name" value="zf-MYND"/>
    <property type="match status" value="1"/>
</dbReference>
<sequence>MASESKAEHDPTKSCSACGNYKPRVAFGKKQWSARAVRRCRECADSGRTVTLCEHGRGRDCAICDDAAAAAAASAAMAAAARIDALATRVAETRVTRAAPPEMTRRQRRILRRVCQVCVRRGPLSEERFPVCGGCMRRRYCSESCQVRDWGGRHSEMCALMAEKRCETPACPGHILKRCDDCASVFCLVCENGDHLNPCSMCERASCEDCWGVRYCSSCHNPYCEDCRLVMHCGECFKGFCDNCKMVGFCSLCKTPYCEDCRPTWFCSICDEQFCDDCRFTSFCEDCGEPFCEEC</sequence>
<evidence type="ECO:0000256" key="4">
    <source>
        <dbReference type="PROSITE-ProRule" id="PRU00134"/>
    </source>
</evidence>